<evidence type="ECO:0000256" key="7">
    <source>
        <dbReference type="ARBA" id="ARBA00023211"/>
    </source>
</evidence>
<dbReference type="PIRSF" id="PIRSF001492">
    <property type="entry name" value="IPGAM"/>
    <property type="match status" value="1"/>
</dbReference>
<keyword evidence="7 9" id="KW-0464">Manganese</keyword>
<accession>F0P003</accession>
<feature type="binding site" evidence="9 12">
    <location>
        <position position="191"/>
    </location>
    <ligand>
        <name>substrate</name>
    </ligand>
</feature>
<evidence type="ECO:0000313" key="17">
    <source>
        <dbReference type="Proteomes" id="UP000008641"/>
    </source>
</evidence>
<dbReference type="EMBL" id="CP002455">
    <property type="protein sequence ID" value="ADX67350.1"/>
    <property type="molecule type" value="Genomic_DNA"/>
</dbReference>
<dbReference type="FunFam" id="3.40.1450.10:FF:000002">
    <property type="entry name" value="2,3-bisphosphoglycerate-independent phosphoglycerate mutase"/>
    <property type="match status" value="1"/>
</dbReference>
<feature type="binding site" evidence="9 13">
    <location>
        <position position="12"/>
    </location>
    <ligand>
        <name>Mn(2+)</name>
        <dbReference type="ChEBI" id="CHEBI:29035"/>
        <label>2</label>
    </ligand>
</feature>
<keyword evidence="8 9" id="KW-0413">Isomerase</keyword>
<dbReference type="GO" id="GO:0030145">
    <property type="term" value="F:manganese ion binding"/>
    <property type="evidence" value="ECO:0007669"/>
    <property type="project" value="UniProtKB-UniRule"/>
</dbReference>
<feature type="binding site" evidence="9 12">
    <location>
        <begin position="261"/>
        <end position="264"/>
    </location>
    <ligand>
        <name>substrate</name>
    </ligand>
</feature>
<dbReference type="SUPFAM" id="SSF53649">
    <property type="entry name" value="Alkaline phosphatase-like"/>
    <property type="match status" value="1"/>
</dbReference>
<feature type="binding site" evidence="9 13">
    <location>
        <position position="62"/>
    </location>
    <ligand>
        <name>Mn(2+)</name>
        <dbReference type="ChEBI" id="CHEBI:29035"/>
        <label>2</label>
    </ligand>
</feature>
<dbReference type="InterPro" id="IPR017850">
    <property type="entry name" value="Alkaline_phosphatase_core_sf"/>
</dbReference>
<name>F0P003_WEEVC</name>
<feature type="binding site" evidence="9 13">
    <location>
        <position position="444"/>
    </location>
    <ligand>
        <name>Mn(2+)</name>
        <dbReference type="ChEBI" id="CHEBI:29035"/>
        <label>2</label>
    </ligand>
</feature>
<dbReference type="STRING" id="865938.Weevi_0633"/>
<evidence type="ECO:0000256" key="2">
    <source>
        <dbReference type="ARBA" id="ARBA00002315"/>
    </source>
</evidence>
<organism evidence="16 17">
    <name type="scientific">Weeksella virosa (strain ATCC 43766 / DSM 16922 / JCM 21250 / CCUG 30538 / CDC 9751 / IAM 14551 / NBRC 16016 / NCTC 11634 / CL345/78)</name>
    <dbReference type="NCBI Taxonomy" id="865938"/>
    <lineage>
        <taxon>Bacteria</taxon>
        <taxon>Pseudomonadati</taxon>
        <taxon>Bacteroidota</taxon>
        <taxon>Flavobacteriia</taxon>
        <taxon>Flavobacteriales</taxon>
        <taxon>Weeksellaceae</taxon>
        <taxon>Weeksella</taxon>
    </lineage>
</organism>
<dbReference type="GO" id="GO:0006007">
    <property type="term" value="P:glucose catabolic process"/>
    <property type="evidence" value="ECO:0007669"/>
    <property type="project" value="InterPro"/>
</dbReference>
<dbReference type="Proteomes" id="UP000008641">
    <property type="component" value="Chromosome"/>
</dbReference>
<dbReference type="EC" id="5.4.2.12" evidence="9 10"/>
<evidence type="ECO:0000256" key="6">
    <source>
        <dbReference type="ARBA" id="ARBA00023152"/>
    </source>
</evidence>
<proteinExistence type="inferred from homology"/>
<feature type="active site" description="Phosphoserine intermediate" evidence="9 11">
    <location>
        <position position="62"/>
    </location>
</feature>
<dbReference type="AlphaFoldDB" id="F0P003"/>
<feature type="binding site" evidence="9 13">
    <location>
        <position position="402"/>
    </location>
    <ligand>
        <name>Mn(2+)</name>
        <dbReference type="ChEBI" id="CHEBI:29035"/>
        <label>1</label>
    </ligand>
</feature>
<reference evidence="16 17" key="1">
    <citation type="journal article" date="2011" name="Stand. Genomic Sci.">
        <title>Complete genome sequence of Weeksella virosa type strain (9751).</title>
        <authorList>
            <person name="Lang E."/>
            <person name="Teshima H."/>
            <person name="Lucas S."/>
            <person name="Lapidus A."/>
            <person name="Hammon N."/>
            <person name="Deshpande S."/>
            <person name="Nolan M."/>
            <person name="Cheng J.F."/>
            <person name="Pitluck S."/>
            <person name="Liolios K."/>
            <person name="Pagani I."/>
            <person name="Mikhailova N."/>
            <person name="Ivanova N."/>
            <person name="Mavromatis K."/>
            <person name="Pati A."/>
            <person name="Tapia R."/>
            <person name="Han C."/>
            <person name="Goodwin L."/>
            <person name="Chen A."/>
            <person name="Palaniappan K."/>
            <person name="Land M."/>
            <person name="Hauser L."/>
            <person name="Chang Y.J."/>
            <person name="Jeffries C.D."/>
            <person name="Brambilla E.M."/>
            <person name="Kopitz M."/>
            <person name="Rohde M."/>
            <person name="Goker M."/>
            <person name="Tindall B.J."/>
            <person name="Detter J.C."/>
            <person name="Woyke T."/>
            <person name="Bristow J."/>
            <person name="Eisen J.A."/>
            <person name="Markowitz V."/>
            <person name="Hugenholtz P."/>
            <person name="Klenk H.P."/>
            <person name="Kyrpides N.C."/>
        </authorList>
    </citation>
    <scope>NUCLEOTIDE SEQUENCE [LARGE SCALE GENOMIC DNA]</scope>
    <source>
        <strain evidence="17">ATCC 43766 / DSM 16922 / JCM 21250 / NBRC 16016 / NCTC 11634 / CL345/78</strain>
    </source>
</reference>
<comment type="function">
    <text evidence="2 9">Catalyzes the interconversion of 2-phosphoglycerate and 3-phosphoglycerate.</text>
</comment>
<comment type="subunit">
    <text evidence="9">Monomer.</text>
</comment>
<dbReference type="GO" id="GO:0006096">
    <property type="term" value="P:glycolytic process"/>
    <property type="evidence" value="ECO:0007669"/>
    <property type="project" value="UniProtKB-UniRule"/>
</dbReference>
<evidence type="ECO:0000256" key="4">
    <source>
        <dbReference type="ARBA" id="ARBA00008819"/>
    </source>
</evidence>
<sequence length="510" mass="57029">MINNKALLLILDGWGINPDPKVSAIAKANTPNIDTLMTNYPNTTLDTFGLAVGLPEGQMGNSEVGHMNLGAGRVVYQNLVRINRAVENKELLQEKVLHDAFSYAKENSRKVHFIGLVSDGGVHSHINHLKGLLDAAKEAGLEKNVFVHAFTDGRDTDPTSGKEFIQELITHMQTSVGELASITGRYYAMDRDKRWERVKKAYDAMVHGFGEYTTQPIKAIEDAYANTLTDEFLLPIIVTDENDQPKAIIENEDVVICFNFRTDRGREITEVLSQKDFPEHQMFALKLKYVTLTDYDKTYQNVEVVFQDSTLQMTLGEVLEKNHKTQIRMAETEKYPHVTFFFSGGREVPFEGEKRILKPSPRDVATYNLKPEMAAYELTDALLEEINQETADFIVLNFANTDMVGHTGIFSAAQKAAEVVDSCVGRIVEAALKHNYTTFILADHGNSDCMVNEDGSPNTQHSTNPVPLIVVDKNRRWNLKHGKLGDIAPTILTVMQIPIPTEMIGDILVS</sequence>
<evidence type="ECO:0000256" key="10">
    <source>
        <dbReference type="NCBIfam" id="TIGR01307"/>
    </source>
</evidence>
<dbReference type="CDD" id="cd16010">
    <property type="entry name" value="iPGM"/>
    <property type="match status" value="1"/>
</dbReference>
<evidence type="ECO:0000256" key="3">
    <source>
        <dbReference type="ARBA" id="ARBA00004798"/>
    </source>
</evidence>
<feature type="binding site" evidence="9 12">
    <location>
        <position position="123"/>
    </location>
    <ligand>
        <name>substrate</name>
    </ligand>
</feature>
<dbReference type="KEGG" id="wvi:Weevi_0633"/>
<evidence type="ECO:0000259" key="15">
    <source>
        <dbReference type="Pfam" id="PF06415"/>
    </source>
</evidence>
<evidence type="ECO:0000256" key="13">
    <source>
        <dbReference type="PIRSR" id="PIRSR001492-3"/>
    </source>
</evidence>
<evidence type="ECO:0000256" key="5">
    <source>
        <dbReference type="ARBA" id="ARBA00022723"/>
    </source>
</evidence>
<evidence type="ECO:0000313" key="16">
    <source>
        <dbReference type="EMBL" id="ADX67350.1"/>
    </source>
</evidence>
<comment type="cofactor">
    <cofactor evidence="9">
        <name>Mn(2+)</name>
        <dbReference type="ChEBI" id="CHEBI:29035"/>
    </cofactor>
    <text evidence="9">Binds 2 manganese ions per subunit.</text>
</comment>
<keyword evidence="6 9" id="KW-0324">Glycolysis</keyword>
<dbReference type="SUPFAM" id="SSF64158">
    <property type="entry name" value="2,3-Bisphosphoglycerate-independent phosphoglycerate mutase, substrate-binding domain"/>
    <property type="match status" value="1"/>
</dbReference>
<dbReference type="HOGENOM" id="CLU_026099_2_0_10"/>
<feature type="binding site" evidence="9 13">
    <location>
        <position position="443"/>
    </location>
    <ligand>
        <name>Mn(2+)</name>
        <dbReference type="ChEBI" id="CHEBI:29035"/>
        <label>2</label>
    </ligand>
</feature>
<keyword evidence="5 9" id="KW-0479">Metal-binding</keyword>
<reference evidence="17" key="2">
    <citation type="journal article" date="2011" name="Stand. Genomic Sci.">
        <title>Complete genome sequence of Weeksella virosa type strain (9751T).</title>
        <authorList>
            <person name="Lang E."/>
            <person name="Teshima H."/>
            <person name="Lucas S."/>
            <person name="Lapidus A."/>
            <person name="Hammon N."/>
            <person name="Deshpande S."/>
            <person name="Nolan M."/>
            <person name="Cheng J."/>
            <person name="Pitluck S."/>
            <person name="Liolios K."/>
            <person name="Pagani I."/>
            <person name="Mikhailova N."/>
            <person name="Ivanova N."/>
            <person name="Mavromatis K."/>
            <person name="Pati A."/>
            <person name="Tapia R."/>
            <person name="Han C."/>
            <person name="Goodwin L."/>
            <person name="Chen A."/>
            <person name="Palaniappan K."/>
            <person name="Land M."/>
            <person name="Hauser L."/>
            <person name="Chang Y."/>
            <person name="Jeffries C."/>
            <person name="Brambilla E."/>
            <person name="Kopitz M."/>
            <person name="Rohde M."/>
            <person name="Goker M."/>
            <person name="Tindall B."/>
            <person name="Detter J."/>
            <person name="Woyke T."/>
            <person name="Bristow J."/>
            <person name="Eisen J."/>
            <person name="Markowitz V."/>
            <person name="Hugenholtz P."/>
            <person name="Klenk H."/>
            <person name="Kyrpides N."/>
        </authorList>
    </citation>
    <scope>NUCLEOTIDE SEQUENCE [LARGE SCALE GENOMIC DNA]</scope>
    <source>
        <strain evidence="17">ATCC 43766 / DSM 16922 / JCM 21250 / NBRC 16016 / NCTC 11634 / CL345/78</strain>
    </source>
</reference>
<dbReference type="InterPro" id="IPR005995">
    <property type="entry name" value="Pgm_bpd_ind"/>
</dbReference>
<evidence type="ECO:0000259" key="14">
    <source>
        <dbReference type="Pfam" id="PF01676"/>
    </source>
</evidence>
<feature type="binding site" evidence="9 12">
    <location>
        <position position="334"/>
    </location>
    <ligand>
        <name>substrate</name>
    </ligand>
</feature>
<feature type="binding site" evidence="9 13">
    <location>
        <position position="461"/>
    </location>
    <ligand>
        <name>Mn(2+)</name>
        <dbReference type="ChEBI" id="CHEBI:29035"/>
        <label>1</label>
    </ligand>
</feature>
<dbReference type="GO" id="GO:0005829">
    <property type="term" value="C:cytosol"/>
    <property type="evidence" value="ECO:0007669"/>
    <property type="project" value="TreeGrafter"/>
</dbReference>
<dbReference type="GO" id="GO:0004619">
    <property type="term" value="F:phosphoglycerate mutase activity"/>
    <property type="evidence" value="ECO:0007669"/>
    <property type="project" value="UniProtKB-UniRule"/>
</dbReference>
<feature type="domain" description="Metalloenzyme" evidence="14">
    <location>
        <begin position="5"/>
        <end position="497"/>
    </location>
</feature>
<feature type="domain" description="BPG-independent PGAM N-terminal" evidence="15">
    <location>
        <begin position="82"/>
        <end position="297"/>
    </location>
</feature>
<gene>
    <name evidence="9" type="primary">gpmI</name>
    <name evidence="16" type="ordered locus">Weevi_0633</name>
</gene>
<dbReference type="InterPro" id="IPR006124">
    <property type="entry name" value="Metalloenzyme"/>
</dbReference>
<comment type="catalytic activity">
    <reaction evidence="1 9">
        <text>(2R)-2-phosphoglycerate = (2R)-3-phosphoglycerate</text>
        <dbReference type="Rhea" id="RHEA:15901"/>
        <dbReference type="ChEBI" id="CHEBI:58272"/>
        <dbReference type="ChEBI" id="CHEBI:58289"/>
        <dbReference type="EC" id="5.4.2.12"/>
    </reaction>
</comment>
<evidence type="ECO:0000256" key="8">
    <source>
        <dbReference type="ARBA" id="ARBA00023235"/>
    </source>
</evidence>
<dbReference type="PANTHER" id="PTHR31637:SF0">
    <property type="entry name" value="2,3-BISPHOSPHOGLYCERATE-INDEPENDENT PHOSPHOGLYCERATE MUTASE"/>
    <property type="match status" value="1"/>
</dbReference>
<feature type="binding site" evidence="9 13">
    <location>
        <position position="406"/>
    </location>
    <ligand>
        <name>Mn(2+)</name>
        <dbReference type="ChEBI" id="CHEBI:29035"/>
        <label>1</label>
    </ligand>
</feature>
<feature type="binding site" evidence="9 12">
    <location>
        <position position="185"/>
    </location>
    <ligand>
        <name>substrate</name>
    </ligand>
</feature>
<dbReference type="Gene3D" id="3.40.1450.10">
    <property type="entry name" value="BPG-independent phosphoglycerate mutase, domain B"/>
    <property type="match status" value="1"/>
</dbReference>
<dbReference type="PANTHER" id="PTHR31637">
    <property type="entry name" value="2,3-BISPHOSPHOGLYCERATE-INDEPENDENT PHOSPHOGLYCERATE MUTASE"/>
    <property type="match status" value="1"/>
</dbReference>
<dbReference type="InterPro" id="IPR011258">
    <property type="entry name" value="BPG-indep_PGM_N"/>
</dbReference>
<dbReference type="InterPro" id="IPR036646">
    <property type="entry name" value="PGAM_B_sf"/>
</dbReference>
<evidence type="ECO:0000256" key="9">
    <source>
        <dbReference type="HAMAP-Rule" id="MF_01038"/>
    </source>
</evidence>
<dbReference type="NCBIfam" id="TIGR01307">
    <property type="entry name" value="pgm_bpd_ind"/>
    <property type="match status" value="1"/>
</dbReference>
<dbReference type="UniPathway" id="UPA00109">
    <property type="reaction ID" value="UER00186"/>
</dbReference>
<feature type="binding site" evidence="9 12">
    <location>
        <begin position="154"/>
        <end position="155"/>
    </location>
    <ligand>
        <name>substrate</name>
    </ligand>
</feature>
<dbReference type="eggNOG" id="COG0696">
    <property type="taxonomic scope" value="Bacteria"/>
</dbReference>
<dbReference type="Pfam" id="PF01676">
    <property type="entry name" value="Metalloenzyme"/>
    <property type="match status" value="1"/>
</dbReference>
<dbReference type="HAMAP" id="MF_01038">
    <property type="entry name" value="GpmI"/>
    <property type="match status" value="1"/>
</dbReference>
<dbReference type="Pfam" id="PF06415">
    <property type="entry name" value="iPGM_N"/>
    <property type="match status" value="1"/>
</dbReference>
<evidence type="ECO:0000256" key="12">
    <source>
        <dbReference type="PIRSR" id="PIRSR001492-2"/>
    </source>
</evidence>
<evidence type="ECO:0000256" key="1">
    <source>
        <dbReference type="ARBA" id="ARBA00000370"/>
    </source>
</evidence>
<comment type="pathway">
    <text evidence="3 9">Carbohydrate degradation; glycolysis; pyruvate from D-glyceraldehyde 3-phosphate: step 3/5.</text>
</comment>
<dbReference type="Gene3D" id="3.40.720.10">
    <property type="entry name" value="Alkaline Phosphatase, subunit A"/>
    <property type="match status" value="1"/>
</dbReference>
<keyword evidence="17" id="KW-1185">Reference proteome</keyword>
<protein>
    <recommendedName>
        <fullName evidence="9 10">2,3-bisphosphoglycerate-independent phosphoglycerate mutase</fullName>
        <shortName evidence="9">BPG-independent PGAM</shortName>
        <shortName evidence="9">Phosphoglyceromutase</shortName>
        <shortName evidence="9">iPGM</shortName>
        <ecNumber evidence="9 10">5.4.2.12</ecNumber>
    </recommendedName>
</protein>
<comment type="similarity">
    <text evidence="4 9">Belongs to the BPG-independent phosphoglycerate mutase family.</text>
</comment>
<evidence type="ECO:0000256" key="11">
    <source>
        <dbReference type="PIRSR" id="PIRSR001492-1"/>
    </source>
</evidence>